<feature type="region of interest" description="Disordered" evidence="1">
    <location>
        <begin position="94"/>
        <end position="137"/>
    </location>
</feature>
<dbReference type="AlphaFoldDB" id="A0A5R9FMT2"/>
<evidence type="ECO:0008006" key="5">
    <source>
        <dbReference type="Google" id="ProtNLM"/>
    </source>
</evidence>
<proteinExistence type="predicted"/>
<sequence length="217" mass="21682">MSRRRTLGPKKKLVLWVSAAAMAGGGAFALAATSNAAPVGQSESSAVCDGLATALGNNEKFIEGQRANPDAQSEARIANREAVIAEIKRKQEASGCTVGESGSAEGSSADPAAQQPSPAAADSGAESGADSGTAGGEQVCAGSTVTLSGEAGAPAASSNQFPAGTKLKVTNLDNDKSTTVEVTSVSGSCALLNDAAFEQVREPGKFLIRNARIEKVG</sequence>
<protein>
    <recommendedName>
        <fullName evidence="5">Secreted protein</fullName>
    </recommendedName>
</protein>
<accession>A0A5R9FMT2</accession>
<evidence type="ECO:0000313" key="3">
    <source>
        <dbReference type="EMBL" id="TLS42808.1"/>
    </source>
</evidence>
<gene>
    <name evidence="3" type="ORF">FE633_28700</name>
</gene>
<evidence type="ECO:0000313" key="4">
    <source>
        <dbReference type="Proteomes" id="UP000305906"/>
    </source>
</evidence>
<feature type="compositionally biased region" description="Low complexity" evidence="1">
    <location>
        <begin position="99"/>
        <end position="132"/>
    </location>
</feature>
<organism evidence="3 4">
    <name type="scientific">Streptomyces montanus</name>
    <dbReference type="NCBI Taxonomy" id="2580423"/>
    <lineage>
        <taxon>Bacteria</taxon>
        <taxon>Bacillati</taxon>
        <taxon>Actinomycetota</taxon>
        <taxon>Actinomycetes</taxon>
        <taxon>Kitasatosporales</taxon>
        <taxon>Streptomycetaceae</taxon>
        <taxon>Streptomyces</taxon>
    </lineage>
</organism>
<feature type="signal peptide" evidence="2">
    <location>
        <begin position="1"/>
        <end position="31"/>
    </location>
</feature>
<name>A0A5R9FMT2_9ACTN</name>
<dbReference type="RefSeq" id="WP_138048085.1">
    <property type="nucleotide sequence ID" value="NZ_VBZC01000036.1"/>
</dbReference>
<dbReference type="Proteomes" id="UP000305906">
    <property type="component" value="Unassembled WGS sequence"/>
</dbReference>
<keyword evidence="4" id="KW-1185">Reference proteome</keyword>
<keyword evidence="2" id="KW-0732">Signal</keyword>
<feature type="chain" id="PRO_5039358284" description="Secreted protein" evidence="2">
    <location>
        <begin position="32"/>
        <end position="217"/>
    </location>
</feature>
<dbReference type="EMBL" id="VBZC01000036">
    <property type="protein sequence ID" value="TLS42808.1"/>
    <property type="molecule type" value="Genomic_DNA"/>
</dbReference>
<evidence type="ECO:0000256" key="1">
    <source>
        <dbReference type="SAM" id="MobiDB-lite"/>
    </source>
</evidence>
<evidence type="ECO:0000256" key="2">
    <source>
        <dbReference type="SAM" id="SignalP"/>
    </source>
</evidence>
<reference evidence="3 4" key="1">
    <citation type="submission" date="2019-05" db="EMBL/GenBank/DDBJ databases">
        <title>Streptomyces sp. NEAU-C151, a novel actinomycete isolated from soil.</title>
        <authorList>
            <person name="Han L."/>
            <person name="Jiang H."/>
        </authorList>
    </citation>
    <scope>NUCLEOTIDE SEQUENCE [LARGE SCALE GENOMIC DNA]</scope>
    <source>
        <strain evidence="3 4">NEAU-C151</strain>
    </source>
</reference>
<comment type="caution">
    <text evidence="3">The sequence shown here is derived from an EMBL/GenBank/DDBJ whole genome shotgun (WGS) entry which is preliminary data.</text>
</comment>